<dbReference type="AlphaFoldDB" id="W6RQG4"/>
<feature type="compositionally biased region" description="Polar residues" evidence="1">
    <location>
        <begin position="59"/>
        <end position="74"/>
    </location>
</feature>
<dbReference type="HOGENOM" id="CLU_2525277_0_0_5"/>
<name>W6RQG4_9HYPH</name>
<feature type="region of interest" description="Disordered" evidence="1">
    <location>
        <begin position="44"/>
        <end position="84"/>
    </location>
</feature>
<gene>
    <name evidence="2" type="ORF">LPU83_pLPU83c_0541</name>
</gene>
<evidence type="ECO:0000313" key="3">
    <source>
        <dbReference type="Proteomes" id="UP000019443"/>
    </source>
</evidence>
<dbReference type="EMBL" id="HG916854">
    <property type="protein sequence ID" value="CDM61103.1"/>
    <property type="molecule type" value="Genomic_DNA"/>
</dbReference>
<accession>W6RQG4</accession>
<organism evidence="2 3">
    <name type="scientific">Rhizobium favelukesii</name>
    <dbReference type="NCBI Taxonomy" id="348824"/>
    <lineage>
        <taxon>Bacteria</taxon>
        <taxon>Pseudomonadati</taxon>
        <taxon>Pseudomonadota</taxon>
        <taxon>Alphaproteobacteria</taxon>
        <taxon>Hyphomicrobiales</taxon>
        <taxon>Rhizobiaceae</taxon>
        <taxon>Rhizobium/Agrobacterium group</taxon>
        <taxon>Rhizobium</taxon>
    </lineage>
</organism>
<dbReference type="PATRIC" id="fig|348824.6.peg.5284"/>
<reference evidence="2" key="1">
    <citation type="submission" date="2013-11" db="EMBL/GenBank/DDBJ databases">
        <title>Draft genome sequence of the broad-host-range Rhizobium sp. LPU83 strain, a member of the low-genetic diversity Oregon-like Rhizobium sp. group.</title>
        <authorList>
            <person name="Wibberg D."/>
            <person name="Puehler A."/>
            <person name="Schlueter A."/>
        </authorList>
    </citation>
    <scope>NUCLEOTIDE SEQUENCE [LARGE SCALE GENOMIC DNA]</scope>
    <source>
        <strain evidence="2">LPU83</strain>
        <plasmid evidence="2">pLPU83c</plasmid>
    </source>
</reference>
<geneLocation type="plasmid" evidence="2 3">
    <name>pLPU83c</name>
</geneLocation>
<evidence type="ECO:0000256" key="1">
    <source>
        <dbReference type="SAM" id="MobiDB-lite"/>
    </source>
</evidence>
<sequence>MLRRQSPGIWRSQHMAKNVDHEITTDIPPLCTALRTPTAVLTGESTADLPQPKKPENHPANSAKATAIATSIHTPQPRLGGFPE</sequence>
<keyword evidence="2" id="KW-0614">Plasmid</keyword>
<evidence type="ECO:0000313" key="2">
    <source>
        <dbReference type="EMBL" id="CDM61103.1"/>
    </source>
</evidence>
<keyword evidence="3" id="KW-1185">Reference proteome</keyword>
<dbReference type="Proteomes" id="UP000019443">
    <property type="component" value="Plasmid pLPU83c"/>
</dbReference>
<dbReference type="KEGG" id="rhl:LPU83_pLPU83c_0541"/>
<protein>
    <submittedName>
        <fullName evidence="2">Uncharacterized protein</fullName>
    </submittedName>
</protein>
<proteinExistence type="predicted"/>